<protein>
    <submittedName>
        <fullName evidence="1">Uncharacterized protein</fullName>
    </submittedName>
</protein>
<sequence length="101" mass="10906">MRLNGIVEINETEKLNASIGTVFKVNLAVPHIHQGADNPLSFPVGLRTIDTGKLLTDTVLPTSLDESMTVSSFKFFAVVRISIVDLVRTLSNSACEKASCT</sequence>
<dbReference type="STRING" id="42354.SAMN05216333_1765"/>
<keyword evidence="2" id="KW-1185">Reference proteome</keyword>
<organism evidence="1 2">
    <name type="scientific">Nitrosomonas oligotropha</name>
    <dbReference type="NCBI Taxonomy" id="42354"/>
    <lineage>
        <taxon>Bacteria</taxon>
        <taxon>Pseudomonadati</taxon>
        <taxon>Pseudomonadota</taxon>
        <taxon>Betaproteobacteria</taxon>
        <taxon>Nitrosomonadales</taxon>
        <taxon>Nitrosomonadaceae</taxon>
        <taxon>Nitrosomonas</taxon>
    </lineage>
</organism>
<dbReference type="AlphaFoldDB" id="A0A1H8VRX2"/>
<reference evidence="2" key="1">
    <citation type="submission" date="2016-10" db="EMBL/GenBank/DDBJ databases">
        <authorList>
            <person name="Varghese N."/>
            <person name="Submissions S."/>
        </authorList>
    </citation>
    <scope>NUCLEOTIDE SEQUENCE [LARGE SCALE GENOMIC DNA]</scope>
    <source>
        <strain evidence="2">Nm76</strain>
    </source>
</reference>
<evidence type="ECO:0000313" key="2">
    <source>
        <dbReference type="Proteomes" id="UP000198814"/>
    </source>
</evidence>
<name>A0A1H8VRX2_9PROT</name>
<dbReference type="Proteomes" id="UP000198814">
    <property type="component" value="Unassembled WGS sequence"/>
</dbReference>
<evidence type="ECO:0000313" key="1">
    <source>
        <dbReference type="EMBL" id="SEP18064.1"/>
    </source>
</evidence>
<proteinExistence type="predicted"/>
<feature type="non-terminal residue" evidence="1">
    <location>
        <position position="101"/>
    </location>
</feature>
<dbReference type="EMBL" id="FODO01000076">
    <property type="protein sequence ID" value="SEP18064.1"/>
    <property type="molecule type" value="Genomic_DNA"/>
</dbReference>
<gene>
    <name evidence="1" type="ORF">SAMN05216333_1765</name>
</gene>
<accession>A0A1H8VRX2</accession>